<proteinExistence type="predicted"/>
<dbReference type="EMBL" id="LNQE01000012">
    <property type="protein sequence ID" value="KUG29985.1"/>
    <property type="molecule type" value="Genomic_DNA"/>
</dbReference>
<comment type="caution">
    <text evidence="2">The sequence shown here is derived from an EMBL/GenBank/DDBJ whole genome shotgun (WGS) entry which is preliminary data.</text>
</comment>
<protein>
    <submittedName>
        <fullName evidence="2">Uncharacterized protein</fullName>
    </submittedName>
</protein>
<name>A0A0W8GAG7_9ZZZZ</name>
<feature type="transmembrane region" description="Helical" evidence="1">
    <location>
        <begin position="18"/>
        <end position="37"/>
    </location>
</feature>
<evidence type="ECO:0000313" key="2">
    <source>
        <dbReference type="EMBL" id="KUG29985.1"/>
    </source>
</evidence>
<sequence>MNAETKLPARELTTRQKIAVITVDVLILAEVCVAMYLANANPDVFTSTFMKSFFSMLVPTLIAGYVSVRLLREKEIQVESTQS</sequence>
<evidence type="ECO:0000256" key="1">
    <source>
        <dbReference type="SAM" id="Phobius"/>
    </source>
</evidence>
<gene>
    <name evidence="2" type="ORF">ASZ90_000126</name>
</gene>
<keyword evidence="1" id="KW-1133">Transmembrane helix</keyword>
<keyword evidence="1" id="KW-0472">Membrane</keyword>
<keyword evidence="1" id="KW-0812">Transmembrane</keyword>
<feature type="transmembrane region" description="Helical" evidence="1">
    <location>
        <begin position="49"/>
        <end position="68"/>
    </location>
</feature>
<reference evidence="2" key="1">
    <citation type="journal article" date="2015" name="Proc. Natl. Acad. Sci. U.S.A.">
        <title>Networks of energetic and metabolic interactions define dynamics in microbial communities.</title>
        <authorList>
            <person name="Embree M."/>
            <person name="Liu J.K."/>
            <person name="Al-Bassam M.M."/>
            <person name="Zengler K."/>
        </authorList>
    </citation>
    <scope>NUCLEOTIDE SEQUENCE</scope>
</reference>
<accession>A0A0W8GAG7</accession>
<organism evidence="2">
    <name type="scientific">hydrocarbon metagenome</name>
    <dbReference type="NCBI Taxonomy" id="938273"/>
    <lineage>
        <taxon>unclassified sequences</taxon>
        <taxon>metagenomes</taxon>
        <taxon>ecological metagenomes</taxon>
    </lineage>
</organism>
<dbReference type="AlphaFoldDB" id="A0A0W8GAG7"/>